<evidence type="ECO:0000313" key="2">
    <source>
        <dbReference type="EMBL" id="CUV14627.1"/>
    </source>
</evidence>
<sequence>MTANKTKGKASGSTARKAATKRPAAVAVKKAAAKPARAVAAAAKLLSTVLDASARLKERTQALAEIGTNVAGDRDTFKQIVSLVKDTSADATLRSNALSQLQAVTFDPSAFAPYRAAYMTALRSLRRDPDMNIRQRVFGLLARELDPDTQALLLGGLDGTQDALLPPEKALQLLSYDPHAGAYDVARKIEKAPPNALARREALRVLAADADSADRFADVLRDKTEPTEIRQIAAGALNHLAPERMQAIAREMALDDGESDDLRTVGLTALAHFGDPGTLTADAQLQAHVQKIAEGEGGTGLQAAAEQFKIRCS</sequence>
<dbReference type="SUPFAM" id="SSF48371">
    <property type="entry name" value="ARM repeat"/>
    <property type="match status" value="1"/>
</dbReference>
<dbReference type="AlphaFoldDB" id="A0A0S4TXY3"/>
<reference evidence="2" key="1">
    <citation type="submission" date="2015-10" db="EMBL/GenBank/DDBJ databases">
        <authorList>
            <person name="Gilbert D.G."/>
        </authorList>
    </citation>
    <scope>NUCLEOTIDE SEQUENCE</scope>
    <source>
        <strain evidence="2">Phyl III-seqv23</strain>
    </source>
</reference>
<gene>
    <name evidence="2" type="ORF">RUN39_v1_920042</name>
</gene>
<accession>A0A0S4TXY3</accession>
<proteinExistence type="predicted"/>
<evidence type="ECO:0008006" key="3">
    <source>
        <dbReference type="Google" id="ProtNLM"/>
    </source>
</evidence>
<feature type="compositionally biased region" description="Low complexity" evidence="1">
    <location>
        <begin position="14"/>
        <end position="24"/>
    </location>
</feature>
<name>A0A0S4TXY3_RALSL</name>
<evidence type="ECO:0000256" key="1">
    <source>
        <dbReference type="SAM" id="MobiDB-lite"/>
    </source>
</evidence>
<feature type="region of interest" description="Disordered" evidence="1">
    <location>
        <begin position="1"/>
        <end position="24"/>
    </location>
</feature>
<organism evidence="2">
    <name type="scientific">Ralstonia solanacearum</name>
    <name type="common">Pseudomonas solanacearum</name>
    <dbReference type="NCBI Taxonomy" id="305"/>
    <lineage>
        <taxon>Bacteria</taxon>
        <taxon>Pseudomonadati</taxon>
        <taxon>Pseudomonadota</taxon>
        <taxon>Betaproteobacteria</taxon>
        <taxon>Burkholderiales</taxon>
        <taxon>Burkholderiaceae</taxon>
        <taxon>Ralstonia</taxon>
        <taxon>Ralstonia solanacearum species complex</taxon>
    </lineage>
</organism>
<dbReference type="InterPro" id="IPR016024">
    <property type="entry name" value="ARM-type_fold"/>
</dbReference>
<protein>
    <recommendedName>
        <fullName evidence="3">HEAT repeat domain-containing protein</fullName>
    </recommendedName>
</protein>
<dbReference type="EMBL" id="LN899819">
    <property type="protein sequence ID" value="CUV14627.1"/>
    <property type="molecule type" value="Genomic_DNA"/>
</dbReference>
<dbReference type="PATRIC" id="fig|305.106.peg.5142"/>